<dbReference type="NCBIfam" id="TIGR01549">
    <property type="entry name" value="HAD-SF-IA-v1"/>
    <property type="match status" value="1"/>
</dbReference>
<dbReference type="EMBL" id="JAGQLM010000095">
    <property type="protein sequence ID" value="MCA9375139.1"/>
    <property type="molecule type" value="Genomic_DNA"/>
</dbReference>
<comment type="cofactor">
    <cofactor evidence="1">
        <name>Mg(2+)</name>
        <dbReference type="ChEBI" id="CHEBI:18420"/>
    </cofactor>
</comment>
<reference evidence="5" key="1">
    <citation type="submission" date="2020-04" db="EMBL/GenBank/DDBJ databases">
        <authorList>
            <person name="Zhang T."/>
        </authorList>
    </citation>
    <scope>NUCLEOTIDE SEQUENCE</scope>
    <source>
        <strain evidence="5">HKST-UBA16</strain>
    </source>
</reference>
<dbReference type="InterPro" id="IPR051400">
    <property type="entry name" value="HAD-like_hydrolase"/>
</dbReference>
<dbReference type="GO" id="GO:0044281">
    <property type="term" value="P:small molecule metabolic process"/>
    <property type="evidence" value="ECO:0007669"/>
    <property type="project" value="UniProtKB-ARBA"/>
</dbReference>
<dbReference type="AlphaFoldDB" id="A0A955KVQ2"/>
<evidence type="ECO:0000313" key="6">
    <source>
        <dbReference type="Proteomes" id="UP000748332"/>
    </source>
</evidence>
<dbReference type="InterPro" id="IPR036412">
    <property type="entry name" value="HAD-like_sf"/>
</dbReference>
<protein>
    <submittedName>
        <fullName evidence="5">HAD-IA family hydrolase</fullName>
    </submittedName>
</protein>
<name>A0A955KVQ2_9BACT</name>
<reference evidence="5" key="2">
    <citation type="journal article" date="2021" name="Microbiome">
        <title>Successional dynamics and alternative stable states in a saline activated sludge microbial community over 9 years.</title>
        <authorList>
            <person name="Wang Y."/>
            <person name="Ye J."/>
            <person name="Ju F."/>
            <person name="Liu L."/>
            <person name="Boyd J.A."/>
            <person name="Deng Y."/>
            <person name="Parks D.H."/>
            <person name="Jiang X."/>
            <person name="Yin X."/>
            <person name="Woodcroft B.J."/>
            <person name="Tyson G.W."/>
            <person name="Hugenholtz P."/>
            <person name="Polz M.F."/>
            <person name="Zhang T."/>
        </authorList>
    </citation>
    <scope>NUCLEOTIDE SEQUENCE</scope>
    <source>
        <strain evidence="5">HKST-UBA16</strain>
    </source>
</reference>
<dbReference type="SFLD" id="SFLDS00003">
    <property type="entry name" value="Haloacid_Dehalogenase"/>
    <property type="match status" value="1"/>
</dbReference>
<evidence type="ECO:0000256" key="3">
    <source>
        <dbReference type="ARBA" id="ARBA00022801"/>
    </source>
</evidence>
<gene>
    <name evidence="5" type="ORF">KC622_02305</name>
</gene>
<evidence type="ECO:0000256" key="4">
    <source>
        <dbReference type="ARBA" id="ARBA00022842"/>
    </source>
</evidence>
<dbReference type="PANTHER" id="PTHR46470">
    <property type="entry name" value="N-ACYLNEURAMINATE-9-PHOSPHATASE"/>
    <property type="match status" value="1"/>
</dbReference>
<comment type="caution">
    <text evidence="5">The sequence shown here is derived from an EMBL/GenBank/DDBJ whole genome shotgun (WGS) entry which is preliminary data.</text>
</comment>
<accession>A0A955KVQ2</accession>
<organism evidence="5 6">
    <name type="scientific">Candidatus Dojkabacteria bacterium</name>
    <dbReference type="NCBI Taxonomy" id="2099670"/>
    <lineage>
        <taxon>Bacteria</taxon>
        <taxon>Candidatus Dojkabacteria</taxon>
    </lineage>
</organism>
<dbReference type="SFLD" id="SFLDG01129">
    <property type="entry name" value="C1.5:_HAD__Beta-PGM__Phosphata"/>
    <property type="match status" value="1"/>
</dbReference>
<dbReference type="InterPro" id="IPR023214">
    <property type="entry name" value="HAD_sf"/>
</dbReference>
<keyword evidence="2" id="KW-0479">Metal-binding</keyword>
<dbReference type="Pfam" id="PF00702">
    <property type="entry name" value="Hydrolase"/>
    <property type="match status" value="1"/>
</dbReference>
<evidence type="ECO:0000256" key="1">
    <source>
        <dbReference type="ARBA" id="ARBA00001946"/>
    </source>
</evidence>
<dbReference type="InterPro" id="IPR006439">
    <property type="entry name" value="HAD-SF_hydro_IA"/>
</dbReference>
<dbReference type="PANTHER" id="PTHR46470:SF2">
    <property type="entry name" value="GLYCERALDEHYDE 3-PHOSPHATE PHOSPHATASE"/>
    <property type="match status" value="1"/>
</dbReference>
<dbReference type="Gene3D" id="3.40.50.1000">
    <property type="entry name" value="HAD superfamily/HAD-like"/>
    <property type="match status" value="1"/>
</dbReference>
<keyword evidence="3 5" id="KW-0378">Hydrolase</keyword>
<dbReference type="GO" id="GO:0046872">
    <property type="term" value="F:metal ion binding"/>
    <property type="evidence" value="ECO:0007669"/>
    <property type="project" value="UniProtKB-KW"/>
</dbReference>
<evidence type="ECO:0000256" key="2">
    <source>
        <dbReference type="ARBA" id="ARBA00022723"/>
    </source>
</evidence>
<proteinExistence type="predicted"/>
<dbReference type="PRINTS" id="PR00413">
    <property type="entry name" value="HADHALOGNASE"/>
</dbReference>
<dbReference type="Proteomes" id="UP000748332">
    <property type="component" value="Unassembled WGS sequence"/>
</dbReference>
<dbReference type="Gene3D" id="1.20.120.710">
    <property type="entry name" value="Haloacid dehalogenase hydrolase-like domain"/>
    <property type="match status" value="1"/>
</dbReference>
<evidence type="ECO:0000313" key="5">
    <source>
        <dbReference type="EMBL" id="MCA9375139.1"/>
    </source>
</evidence>
<dbReference type="SUPFAM" id="SSF56784">
    <property type="entry name" value="HAD-like"/>
    <property type="match status" value="1"/>
</dbReference>
<keyword evidence="4" id="KW-0460">Magnesium</keyword>
<dbReference type="GO" id="GO:0016791">
    <property type="term" value="F:phosphatase activity"/>
    <property type="evidence" value="ECO:0007669"/>
    <property type="project" value="TreeGrafter"/>
</dbReference>
<sequence length="239" mass="27235">MPKYKAVLLDLDDTLTKSNLIYNEALRCAAEFLSKKYSLSLEELYSLLKEKYKVVSQSFPTVHTRHSRILIFRQALDEMVGKYDLSLLPDVEDLYWDFFLDHIETYPGVESTLAELRKHGIKIAIVSDGSLSLRIRKIKASGLMQYVDQVIASEEVIFEKPFSAIFTLALSRLEVEHYDAIMLGNNYKNDISGAQQVGIRSGIFDPIKDGNVEGKNETIKPDFILHQFPELLKEVGLPM</sequence>